<keyword evidence="9 14" id="KW-0472">Membrane</keyword>
<evidence type="ECO:0000256" key="8">
    <source>
        <dbReference type="ARBA" id="ARBA00023065"/>
    </source>
</evidence>
<dbReference type="InterPro" id="IPR020903">
    <property type="entry name" value="ENaC_CS"/>
</dbReference>
<evidence type="ECO:0000256" key="3">
    <source>
        <dbReference type="ARBA" id="ARBA00022448"/>
    </source>
</evidence>
<keyword evidence="5 12" id="KW-0812">Transmembrane</keyword>
<sequence>MAPTPNLQDPAMLDGTTIPRRSTWGRARSAFRQEAREFCLFTGLHGYKYIVQPGKHRAERLFWVLVVTMSMVAAVLLMVIAYDFNRAHPTILAVDTTHYPLWSVDAPGVTVCPSNKVLRSKARQLIKTMCVTASLPHPRGLGQNCIADDVSVCPERRVLPADVSEEELLEEMGLLVELVAPRSVNASRFARLQNILDKNSISVDQALRQVTPSCDELLIRCMWKRRQCLHCSDIFRQVSTAYGYCCSFNYLDRTIDDYKPRMGGCVGVSFNEVQRLSACGYTNGLSVTVRIAPKEYLSSFLASHAVMVLIHNPTQYPDGNADLKVVGAGTVSFISYMAEVTLASKRIRNLSSTIRKCHFESETYLPMFRAYTFENCMASCQANKTVEKCGCVPITFPHILHRKHCTLMEVPCVTSIISSVNPDREQFNATTCPLCKPLCENVEYQVETSVGVLRMDSIPAGDPLTNGLTGIEENYALFHVFANDLVTTKYKMDVYMTRGDLLGEYTVIVSAGRQRGAVEFDDGGSGCAVPLCHVAGSLGGLSGLLVGFSLVSGFEFVYFFTVRPFFRMRARLAASRAASAAQDAKELQSASSSASASGTSSSGGAPAEPSPAQPFPLAAPHVFRFRR</sequence>
<proteinExistence type="inferred from homology"/>
<keyword evidence="7" id="KW-0915">Sodium</keyword>
<name>A0AAE1H5F0_9NEOP</name>
<keyword evidence="11 12" id="KW-0407">Ion channel</keyword>
<dbReference type="GO" id="GO:0015280">
    <property type="term" value="F:ligand-gated sodium channel activity"/>
    <property type="evidence" value="ECO:0007669"/>
    <property type="project" value="TreeGrafter"/>
</dbReference>
<evidence type="ECO:0000256" key="10">
    <source>
        <dbReference type="ARBA" id="ARBA00023201"/>
    </source>
</evidence>
<dbReference type="PRINTS" id="PR01078">
    <property type="entry name" value="AMINACHANNEL"/>
</dbReference>
<dbReference type="PANTHER" id="PTHR11690:SF237">
    <property type="entry name" value="PICKPOCKET 16-RELATED"/>
    <property type="match status" value="1"/>
</dbReference>
<evidence type="ECO:0000256" key="12">
    <source>
        <dbReference type="RuleBase" id="RU000679"/>
    </source>
</evidence>
<evidence type="ECO:0000256" key="13">
    <source>
        <dbReference type="SAM" id="MobiDB-lite"/>
    </source>
</evidence>
<reference evidence="15" key="2">
    <citation type="journal article" date="2023" name="BMC Genomics">
        <title>Pest status, molecular evolution, and epigenetic factors derived from the genome assembly of Frankliniella fusca, a thysanopteran phytovirus vector.</title>
        <authorList>
            <person name="Catto M.A."/>
            <person name="Labadie P.E."/>
            <person name="Jacobson A.L."/>
            <person name="Kennedy G.G."/>
            <person name="Srinivasan R."/>
            <person name="Hunt B.G."/>
        </authorList>
    </citation>
    <scope>NUCLEOTIDE SEQUENCE</scope>
    <source>
        <strain evidence="15">PL_HMW_Pooled</strain>
    </source>
</reference>
<dbReference type="PANTHER" id="PTHR11690">
    <property type="entry name" value="AMILORIDE-SENSITIVE SODIUM CHANNEL-RELATED"/>
    <property type="match status" value="1"/>
</dbReference>
<feature type="region of interest" description="Disordered" evidence="13">
    <location>
        <begin position="589"/>
        <end position="621"/>
    </location>
</feature>
<gene>
    <name evidence="15" type="ORF">KUF71_005377</name>
</gene>
<feature type="non-terminal residue" evidence="15">
    <location>
        <position position="1"/>
    </location>
</feature>
<evidence type="ECO:0000256" key="1">
    <source>
        <dbReference type="ARBA" id="ARBA00004141"/>
    </source>
</evidence>
<evidence type="ECO:0000256" key="7">
    <source>
        <dbReference type="ARBA" id="ARBA00023053"/>
    </source>
</evidence>
<keyword evidence="3 12" id="KW-0813">Transport</keyword>
<keyword evidence="8 12" id="KW-0406">Ion transport</keyword>
<evidence type="ECO:0000256" key="2">
    <source>
        <dbReference type="ARBA" id="ARBA00007193"/>
    </source>
</evidence>
<keyword evidence="4 12" id="KW-0894">Sodium channel</keyword>
<evidence type="ECO:0000313" key="16">
    <source>
        <dbReference type="Proteomes" id="UP001219518"/>
    </source>
</evidence>
<feature type="compositionally biased region" description="Low complexity" evidence="13">
    <location>
        <begin position="589"/>
        <end position="607"/>
    </location>
</feature>
<dbReference type="GO" id="GO:0005886">
    <property type="term" value="C:plasma membrane"/>
    <property type="evidence" value="ECO:0007669"/>
    <property type="project" value="TreeGrafter"/>
</dbReference>
<evidence type="ECO:0000256" key="14">
    <source>
        <dbReference type="SAM" id="Phobius"/>
    </source>
</evidence>
<dbReference type="PROSITE" id="PS01206">
    <property type="entry name" value="ASC"/>
    <property type="match status" value="1"/>
</dbReference>
<dbReference type="EMBL" id="JAHWGI010000383">
    <property type="protein sequence ID" value="KAK3914581.1"/>
    <property type="molecule type" value="Genomic_DNA"/>
</dbReference>
<dbReference type="Pfam" id="PF00858">
    <property type="entry name" value="ASC"/>
    <property type="match status" value="1"/>
</dbReference>
<evidence type="ECO:0000256" key="11">
    <source>
        <dbReference type="ARBA" id="ARBA00023303"/>
    </source>
</evidence>
<evidence type="ECO:0000256" key="5">
    <source>
        <dbReference type="ARBA" id="ARBA00022692"/>
    </source>
</evidence>
<evidence type="ECO:0000313" key="15">
    <source>
        <dbReference type="EMBL" id="KAK3914581.1"/>
    </source>
</evidence>
<organism evidence="15 16">
    <name type="scientific">Frankliniella fusca</name>
    <dbReference type="NCBI Taxonomy" id="407009"/>
    <lineage>
        <taxon>Eukaryota</taxon>
        <taxon>Metazoa</taxon>
        <taxon>Ecdysozoa</taxon>
        <taxon>Arthropoda</taxon>
        <taxon>Hexapoda</taxon>
        <taxon>Insecta</taxon>
        <taxon>Pterygota</taxon>
        <taxon>Neoptera</taxon>
        <taxon>Paraneoptera</taxon>
        <taxon>Thysanoptera</taxon>
        <taxon>Terebrantia</taxon>
        <taxon>Thripoidea</taxon>
        <taxon>Thripidae</taxon>
        <taxon>Frankliniella</taxon>
    </lineage>
</organism>
<dbReference type="Proteomes" id="UP001219518">
    <property type="component" value="Unassembled WGS sequence"/>
</dbReference>
<comment type="caution">
    <text evidence="15">The sequence shown here is derived from an EMBL/GenBank/DDBJ whole genome shotgun (WGS) entry which is preliminary data.</text>
</comment>
<accession>A0AAE1H5F0</accession>
<protein>
    <submittedName>
        <fullName evidence="15">Sodium channel protein Nach</fullName>
    </submittedName>
</protein>
<feature type="transmembrane region" description="Helical" evidence="14">
    <location>
        <begin position="61"/>
        <end position="82"/>
    </location>
</feature>
<dbReference type="AlphaFoldDB" id="A0AAE1H5F0"/>
<comment type="similarity">
    <text evidence="2 12">Belongs to the amiloride-sensitive sodium channel (TC 1.A.6) family.</text>
</comment>
<reference evidence="15" key="1">
    <citation type="submission" date="2021-07" db="EMBL/GenBank/DDBJ databases">
        <authorList>
            <person name="Catto M.A."/>
            <person name="Jacobson A."/>
            <person name="Kennedy G."/>
            <person name="Labadie P."/>
            <person name="Hunt B.G."/>
            <person name="Srinivasan R."/>
        </authorList>
    </citation>
    <scope>NUCLEOTIDE SEQUENCE</scope>
    <source>
        <strain evidence="15">PL_HMW_Pooled</strain>
        <tissue evidence="15">Head</tissue>
    </source>
</reference>
<evidence type="ECO:0000256" key="6">
    <source>
        <dbReference type="ARBA" id="ARBA00022989"/>
    </source>
</evidence>
<feature type="transmembrane region" description="Helical" evidence="14">
    <location>
        <begin position="538"/>
        <end position="561"/>
    </location>
</feature>
<comment type="subcellular location">
    <subcellularLocation>
        <location evidence="1">Membrane</location>
        <topology evidence="1">Multi-pass membrane protein</topology>
    </subcellularLocation>
</comment>
<evidence type="ECO:0000256" key="9">
    <source>
        <dbReference type="ARBA" id="ARBA00023136"/>
    </source>
</evidence>
<dbReference type="Gene3D" id="2.60.470.10">
    <property type="entry name" value="Acid-sensing ion channels like domains"/>
    <property type="match status" value="1"/>
</dbReference>
<dbReference type="InterPro" id="IPR001873">
    <property type="entry name" value="ENaC"/>
</dbReference>
<keyword evidence="6 14" id="KW-1133">Transmembrane helix</keyword>
<keyword evidence="16" id="KW-1185">Reference proteome</keyword>
<evidence type="ECO:0000256" key="4">
    <source>
        <dbReference type="ARBA" id="ARBA00022461"/>
    </source>
</evidence>
<keyword evidence="10 12" id="KW-0739">Sodium transport</keyword>